<dbReference type="EMBL" id="FRCX01000002">
    <property type="protein sequence ID" value="SHM67815.1"/>
    <property type="molecule type" value="Genomic_DNA"/>
</dbReference>
<reference evidence="3" key="1">
    <citation type="submission" date="2016-11" db="EMBL/GenBank/DDBJ databases">
        <authorList>
            <person name="Varghese N."/>
            <person name="Submissions S."/>
        </authorList>
    </citation>
    <scope>NUCLEOTIDE SEQUENCE [LARGE SCALE GENOMIC DNA]</scope>
    <source>
        <strain evidence="3">Sac-22</strain>
    </source>
</reference>
<evidence type="ECO:0000313" key="3">
    <source>
        <dbReference type="Proteomes" id="UP000184339"/>
    </source>
</evidence>
<evidence type="ECO:0000256" key="1">
    <source>
        <dbReference type="ARBA" id="ARBA00007613"/>
    </source>
</evidence>
<protein>
    <submittedName>
        <fullName evidence="2">Outer membrane protein, cobalt-zinc-cadmium efflux system</fullName>
    </submittedName>
</protein>
<gene>
    <name evidence="2" type="ORF">SAMN05192549_102207</name>
</gene>
<dbReference type="PANTHER" id="PTHR30203">
    <property type="entry name" value="OUTER MEMBRANE CATION EFFLUX PROTEIN"/>
    <property type="match status" value="1"/>
</dbReference>
<dbReference type="Pfam" id="PF02321">
    <property type="entry name" value="OEP"/>
    <property type="match status" value="2"/>
</dbReference>
<proteinExistence type="inferred from homology"/>
<dbReference type="Gene3D" id="1.20.1600.10">
    <property type="entry name" value="Outer membrane efflux proteins (OEP)"/>
    <property type="match status" value="1"/>
</dbReference>
<accession>A0A1M7KQM6</accession>
<dbReference type="OrthoDB" id="9791261at2"/>
<dbReference type="InterPro" id="IPR003423">
    <property type="entry name" value="OMP_efflux"/>
</dbReference>
<dbReference type="RefSeq" id="WP_139260349.1">
    <property type="nucleotide sequence ID" value="NZ_FRCX01000002.1"/>
</dbReference>
<name>A0A1M7KQM6_9BURK</name>
<dbReference type="Proteomes" id="UP000184339">
    <property type="component" value="Unassembled WGS sequence"/>
</dbReference>
<dbReference type="SUPFAM" id="SSF56954">
    <property type="entry name" value="Outer membrane efflux proteins (OEP)"/>
    <property type="match status" value="1"/>
</dbReference>
<organism evidence="2 3">
    <name type="scientific">Duganella sacchari</name>
    <dbReference type="NCBI Taxonomy" id="551987"/>
    <lineage>
        <taxon>Bacteria</taxon>
        <taxon>Pseudomonadati</taxon>
        <taxon>Pseudomonadota</taxon>
        <taxon>Betaproteobacteria</taxon>
        <taxon>Burkholderiales</taxon>
        <taxon>Oxalobacteraceae</taxon>
        <taxon>Telluria group</taxon>
        <taxon>Duganella</taxon>
    </lineage>
</organism>
<dbReference type="STRING" id="551987.SAMN05192549_102207"/>
<comment type="similarity">
    <text evidence="1">Belongs to the outer membrane factor (OMF) (TC 1.B.17) family.</text>
</comment>
<keyword evidence="3" id="KW-1185">Reference proteome</keyword>
<sequence>MHKISIRPRAWSCGVLVDVRVRPTQQSNFASRSGALRGALLCLFLGASYLPSHAAETPSFSVLLVQAQANAPQLLEQAANLRAATADARQASAWINPTLSVTAENLGAPKSGGVSQRQDTYAITQVFEIGGKRSARIDAEQRKSAAAVARERLARMTFANELAVVYATAEAMQQRQEVADAELVRAQDDLRAAQALVNAGREAELRTAQARASVAAAQAAVQSASADATEALERLSALVGATESFTHIDHPFLSVAAAVRPSDGWTAADAPALASATAERDAVAAQVRVEEKRWIPDIGVSIGVRKFGWSSENAATVGLSASIPLFDRNQSGITAARERANGAAMRVEAARLEAVALHRSALAQVLASGKRLQAAEQGEHAASDAYRLGRVGYDAGKTSLVELLAIRRAQSEAKALTIEARLARVRAIATLSMAEGRIAFGEAP</sequence>
<dbReference type="AlphaFoldDB" id="A0A1M7KQM6"/>
<evidence type="ECO:0000313" key="2">
    <source>
        <dbReference type="EMBL" id="SHM67815.1"/>
    </source>
</evidence>
<dbReference type="InterPro" id="IPR010131">
    <property type="entry name" value="MdtP/NodT-like"/>
</dbReference>
<dbReference type="PANTHER" id="PTHR30203:SF24">
    <property type="entry name" value="BLR4935 PROTEIN"/>
    <property type="match status" value="1"/>
</dbReference>
<dbReference type="GO" id="GO:0015562">
    <property type="term" value="F:efflux transmembrane transporter activity"/>
    <property type="evidence" value="ECO:0007669"/>
    <property type="project" value="InterPro"/>
</dbReference>